<evidence type="ECO:0000256" key="6">
    <source>
        <dbReference type="ARBA" id="ARBA00048348"/>
    </source>
</evidence>
<reference evidence="9 10" key="1">
    <citation type="journal article" date="2019" name="Sci. Rep.">
        <title>Orb-weaving spider Araneus ventricosus genome elucidates the spidroin gene catalogue.</title>
        <authorList>
            <person name="Kono N."/>
            <person name="Nakamura H."/>
            <person name="Ohtoshi R."/>
            <person name="Moran D.A.P."/>
            <person name="Shinohara A."/>
            <person name="Yoshida Y."/>
            <person name="Fujiwara M."/>
            <person name="Mori M."/>
            <person name="Tomita M."/>
            <person name="Arakawa K."/>
        </authorList>
    </citation>
    <scope>NUCLEOTIDE SEQUENCE [LARGE SCALE GENOMIC DNA]</scope>
</reference>
<comment type="catalytic activity">
    <reaction evidence="6">
        <text>hydrogencarbonate + H(+) = CO2 + H2O</text>
        <dbReference type="Rhea" id="RHEA:10748"/>
        <dbReference type="ChEBI" id="CHEBI:15377"/>
        <dbReference type="ChEBI" id="CHEBI:15378"/>
        <dbReference type="ChEBI" id="CHEBI:16526"/>
        <dbReference type="ChEBI" id="CHEBI:17544"/>
        <dbReference type="EC" id="4.2.1.1"/>
    </reaction>
</comment>
<evidence type="ECO:0000256" key="7">
    <source>
        <dbReference type="SAM" id="SignalP"/>
    </source>
</evidence>
<dbReference type="InterPro" id="IPR036398">
    <property type="entry name" value="CA_dom_sf"/>
</dbReference>
<comment type="caution">
    <text evidence="9">The sequence shown here is derived from an EMBL/GenBank/DDBJ whole genome shotgun (WGS) entry which is preliminary data.</text>
</comment>
<evidence type="ECO:0000256" key="4">
    <source>
        <dbReference type="ARBA" id="ARBA00022833"/>
    </source>
</evidence>
<evidence type="ECO:0000256" key="1">
    <source>
        <dbReference type="ARBA" id="ARBA00010718"/>
    </source>
</evidence>
<feature type="domain" description="Alpha-carbonic anhydrase" evidence="8">
    <location>
        <begin position="30"/>
        <end position="280"/>
    </location>
</feature>
<dbReference type="SUPFAM" id="SSF51069">
    <property type="entry name" value="Carbonic anhydrase"/>
    <property type="match status" value="1"/>
</dbReference>
<sequence>MATFLCYGSLLFLAVTKLSAAGFCEKDNKETFSYHGSQNGVMKWPRLFPACNGIMQSPIDIQTNKVKLDRHLKKLSFFGYDKAVKRGDVVNDGRTVMITPRDNVRRGITVHGKDYNLQNLHFHWGSEKYPGGEHTLNGRRFEMEAHFVHRSSDNKTAVVGLLVQMVKRDNGAFKPIVEVLSDVLYKDETTRLKSSLKLNQLLPKIPASYYGYTGSLTVPMCTEGVAWFVLKNKQTIGWKQLNSFLKVYSVKKEARSSECLLAPNNRILQNLNGRIIYASP</sequence>
<dbReference type="GO" id="GO:0008270">
    <property type="term" value="F:zinc ion binding"/>
    <property type="evidence" value="ECO:0007669"/>
    <property type="project" value="InterPro"/>
</dbReference>
<feature type="chain" id="PRO_5021240459" description="carbonic anhydrase" evidence="7">
    <location>
        <begin position="21"/>
        <end position="280"/>
    </location>
</feature>
<dbReference type="PANTHER" id="PTHR18952:SF265">
    <property type="entry name" value="CARBONIC ANHYDRASE"/>
    <property type="match status" value="1"/>
</dbReference>
<evidence type="ECO:0000256" key="2">
    <source>
        <dbReference type="ARBA" id="ARBA00012925"/>
    </source>
</evidence>
<dbReference type="SMART" id="SM01057">
    <property type="entry name" value="Carb_anhydrase"/>
    <property type="match status" value="1"/>
</dbReference>
<evidence type="ECO:0000313" key="9">
    <source>
        <dbReference type="EMBL" id="GBN16123.1"/>
    </source>
</evidence>
<dbReference type="EC" id="4.2.1.1" evidence="2"/>
<dbReference type="OrthoDB" id="6414576at2759"/>
<evidence type="ECO:0000256" key="3">
    <source>
        <dbReference type="ARBA" id="ARBA00022723"/>
    </source>
</evidence>
<keyword evidence="5" id="KW-0456">Lyase</keyword>
<proteinExistence type="inferred from homology"/>
<feature type="signal peptide" evidence="7">
    <location>
        <begin position="1"/>
        <end position="20"/>
    </location>
</feature>
<gene>
    <name evidence="9" type="primary">Ca9_0</name>
    <name evidence="9" type="ORF">AVEN_166941_1</name>
</gene>
<protein>
    <recommendedName>
        <fullName evidence="2">carbonic anhydrase</fullName>
        <ecNumber evidence="2">4.2.1.1</ecNumber>
    </recommendedName>
</protein>
<dbReference type="PANTHER" id="PTHR18952">
    <property type="entry name" value="CARBONIC ANHYDRASE"/>
    <property type="match status" value="1"/>
</dbReference>
<evidence type="ECO:0000256" key="5">
    <source>
        <dbReference type="ARBA" id="ARBA00023239"/>
    </source>
</evidence>
<evidence type="ECO:0000259" key="8">
    <source>
        <dbReference type="PROSITE" id="PS51144"/>
    </source>
</evidence>
<keyword evidence="10" id="KW-1185">Reference proteome</keyword>
<dbReference type="CDD" id="cd00326">
    <property type="entry name" value="alpha_CA"/>
    <property type="match status" value="1"/>
</dbReference>
<accession>A0A4Y2LQ16</accession>
<evidence type="ECO:0000313" key="10">
    <source>
        <dbReference type="Proteomes" id="UP000499080"/>
    </source>
</evidence>
<comment type="similarity">
    <text evidence="1">Belongs to the alpha-carbonic anhydrase family.</text>
</comment>
<dbReference type="AlphaFoldDB" id="A0A4Y2LQ16"/>
<dbReference type="Gene3D" id="3.10.200.10">
    <property type="entry name" value="Alpha carbonic anhydrase"/>
    <property type="match status" value="1"/>
</dbReference>
<keyword evidence="3" id="KW-0479">Metal-binding</keyword>
<dbReference type="InterPro" id="IPR001148">
    <property type="entry name" value="CA_dom"/>
</dbReference>
<keyword evidence="7" id="KW-0732">Signal</keyword>
<name>A0A4Y2LQ16_ARAVE</name>
<keyword evidence="4" id="KW-0862">Zinc</keyword>
<dbReference type="GO" id="GO:0004089">
    <property type="term" value="F:carbonate dehydratase activity"/>
    <property type="evidence" value="ECO:0007669"/>
    <property type="project" value="UniProtKB-EC"/>
</dbReference>
<organism evidence="9 10">
    <name type="scientific">Araneus ventricosus</name>
    <name type="common">Orbweaver spider</name>
    <name type="synonym">Epeira ventricosa</name>
    <dbReference type="NCBI Taxonomy" id="182803"/>
    <lineage>
        <taxon>Eukaryota</taxon>
        <taxon>Metazoa</taxon>
        <taxon>Ecdysozoa</taxon>
        <taxon>Arthropoda</taxon>
        <taxon>Chelicerata</taxon>
        <taxon>Arachnida</taxon>
        <taxon>Araneae</taxon>
        <taxon>Araneomorphae</taxon>
        <taxon>Entelegynae</taxon>
        <taxon>Araneoidea</taxon>
        <taxon>Araneidae</taxon>
        <taxon>Araneus</taxon>
    </lineage>
</organism>
<dbReference type="Pfam" id="PF00194">
    <property type="entry name" value="Carb_anhydrase"/>
    <property type="match status" value="1"/>
</dbReference>
<dbReference type="EMBL" id="BGPR01006107">
    <property type="protein sequence ID" value="GBN16123.1"/>
    <property type="molecule type" value="Genomic_DNA"/>
</dbReference>
<dbReference type="Proteomes" id="UP000499080">
    <property type="component" value="Unassembled WGS sequence"/>
</dbReference>
<dbReference type="PROSITE" id="PS51144">
    <property type="entry name" value="ALPHA_CA_2"/>
    <property type="match status" value="1"/>
</dbReference>
<dbReference type="InterPro" id="IPR023561">
    <property type="entry name" value="Carbonic_anhydrase_a-class"/>
</dbReference>